<dbReference type="AlphaFoldDB" id="A0A2H9TQD4"/>
<gene>
    <name evidence="1" type="ORF">PSACC_00226</name>
</gene>
<dbReference type="EMBL" id="MTSL01000022">
    <property type="protein sequence ID" value="PJF19957.1"/>
    <property type="molecule type" value="Genomic_DNA"/>
</dbReference>
<evidence type="ECO:0000313" key="2">
    <source>
        <dbReference type="Proteomes" id="UP000240830"/>
    </source>
</evidence>
<protein>
    <submittedName>
        <fullName evidence="1">Uncharacterized protein</fullName>
    </submittedName>
</protein>
<sequence length="308" mass="34844">MVFAGSDPYQGFSEECTLCDFQEVVKVAMEHGDVDFLEAIPFMGSAEKRVWYFAKHYGTMWGMDPELILSDDLEQNVPAITFADNPAVLPFLTESLRSIVMDPGNLLRYDAANLAFTLPGGPELPAQGVEHLAVIRNMKLLRERKRRVLVTPLTAIQKDDTKVIRYFLKCNNWTPDQAFLYVAIACNAWESLLVLLEWMKEVPSNGFIIQLVKRDRLDALKAIRSISPDWKPNYDQFDAAISHGHVDILEWCDSINLKIIPSMEALKSAVELGQAEAVMQFLSTSTSEQYRRLVPILSTIQSLKESQI</sequence>
<dbReference type="Proteomes" id="UP000240830">
    <property type="component" value="Unassembled WGS sequence"/>
</dbReference>
<keyword evidence="2" id="KW-1185">Reference proteome</keyword>
<organism evidence="1 2">
    <name type="scientific">Paramicrosporidium saccamoebae</name>
    <dbReference type="NCBI Taxonomy" id="1246581"/>
    <lineage>
        <taxon>Eukaryota</taxon>
        <taxon>Fungi</taxon>
        <taxon>Fungi incertae sedis</taxon>
        <taxon>Cryptomycota</taxon>
        <taxon>Cryptomycota incertae sedis</taxon>
        <taxon>Paramicrosporidium</taxon>
    </lineage>
</organism>
<evidence type="ECO:0000313" key="1">
    <source>
        <dbReference type="EMBL" id="PJF19957.1"/>
    </source>
</evidence>
<proteinExistence type="predicted"/>
<name>A0A2H9TQD4_9FUNG</name>
<reference evidence="1 2" key="1">
    <citation type="submission" date="2016-10" db="EMBL/GenBank/DDBJ databases">
        <title>The genome of Paramicrosporidium saccamoebae is the missing link in understanding Cryptomycota and Microsporidia evolution.</title>
        <authorList>
            <person name="Quandt C.A."/>
            <person name="Beaudet D."/>
            <person name="Corsaro D."/>
            <person name="Michel R."/>
            <person name="Corradi N."/>
            <person name="James T."/>
        </authorList>
    </citation>
    <scope>NUCLEOTIDE SEQUENCE [LARGE SCALE GENOMIC DNA]</scope>
    <source>
        <strain evidence="1 2">KSL3</strain>
    </source>
</reference>
<accession>A0A2H9TQD4</accession>
<comment type="caution">
    <text evidence="1">The sequence shown here is derived from an EMBL/GenBank/DDBJ whole genome shotgun (WGS) entry which is preliminary data.</text>
</comment>